<dbReference type="GO" id="GO:0005576">
    <property type="term" value="C:extracellular region"/>
    <property type="evidence" value="ECO:0007669"/>
    <property type="project" value="UniProtKB-SubCell"/>
</dbReference>
<evidence type="ECO:0000256" key="5">
    <source>
        <dbReference type="ARBA" id="ARBA00022525"/>
    </source>
</evidence>
<comment type="subcellular location">
    <subcellularLocation>
        <location evidence="2">Secreted</location>
    </subcellularLocation>
</comment>
<evidence type="ECO:0000256" key="10">
    <source>
        <dbReference type="ARBA" id="ARBA00023277"/>
    </source>
</evidence>
<dbReference type="GO" id="GO:0006032">
    <property type="term" value="P:chitin catabolic process"/>
    <property type="evidence" value="ECO:0007669"/>
    <property type="project" value="UniProtKB-KW"/>
</dbReference>
<reference evidence="18" key="2">
    <citation type="submission" date="2023-06" db="EMBL/GenBank/DDBJ databases">
        <authorList>
            <consortium name="Lawrence Berkeley National Laboratory"/>
            <person name="Haridas S."/>
            <person name="Hensen N."/>
            <person name="Bonometti L."/>
            <person name="Westerberg I."/>
            <person name="Brannstrom I.O."/>
            <person name="Guillou S."/>
            <person name="Cros-Aarteil S."/>
            <person name="Calhoun S."/>
            <person name="Kuo A."/>
            <person name="Mondo S."/>
            <person name="Pangilinan J."/>
            <person name="Riley R."/>
            <person name="Labutti K."/>
            <person name="Andreopoulos B."/>
            <person name="Lipzen A."/>
            <person name="Chen C."/>
            <person name="Yanf M."/>
            <person name="Daum C."/>
            <person name="Ng V."/>
            <person name="Clum A."/>
            <person name="Steindorff A."/>
            <person name="Ohm R."/>
            <person name="Martin F."/>
            <person name="Silar P."/>
            <person name="Natvig D."/>
            <person name="Lalanne C."/>
            <person name="Gautier V."/>
            <person name="Ament-Velasquez S.L."/>
            <person name="Kruys A."/>
            <person name="Hutchinson M.I."/>
            <person name="Powell A.J."/>
            <person name="Barry K."/>
            <person name="Miller A.N."/>
            <person name="Grigoriev I.V."/>
            <person name="Debuchy R."/>
            <person name="Gladieux P."/>
            <person name="Thoren M.H."/>
            <person name="Johannesson H."/>
        </authorList>
    </citation>
    <scope>NUCLEOTIDE SEQUENCE</scope>
    <source>
        <strain evidence="18">CBS 168.71</strain>
    </source>
</reference>
<dbReference type="InterPro" id="IPR029070">
    <property type="entry name" value="Chitinase_insertion_sf"/>
</dbReference>
<dbReference type="PROSITE" id="PS01095">
    <property type="entry name" value="GH18_1"/>
    <property type="match status" value="1"/>
</dbReference>
<dbReference type="SUPFAM" id="SSF57016">
    <property type="entry name" value="Plant lectins/antimicrobial peptides"/>
    <property type="match status" value="1"/>
</dbReference>
<reference evidence="18" key="1">
    <citation type="journal article" date="2023" name="Mol. Phylogenet. Evol.">
        <title>Genome-scale phylogeny and comparative genomics of the fungal order Sordariales.</title>
        <authorList>
            <person name="Hensen N."/>
            <person name="Bonometti L."/>
            <person name="Westerberg I."/>
            <person name="Brannstrom I.O."/>
            <person name="Guillou S."/>
            <person name="Cros-Aarteil S."/>
            <person name="Calhoun S."/>
            <person name="Haridas S."/>
            <person name="Kuo A."/>
            <person name="Mondo S."/>
            <person name="Pangilinan J."/>
            <person name="Riley R."/>
            <person name="LaButti K."/>
            <person name="Andreopoulos B."/>
            <person name="Lipzen A."/>
            <person name="Chen C."/>
            <person name="Yan M."/>
            <person name="Daum C."/>
            <person name="Ng V."/>
            <person name="Clum A."/>
            <person name="Steindorff A."/>
            <person name="Ohm R.A."/>
            <person name="Martin F."/>
            <person name="Silar P."/>
            <person name="Natvig D.O."/>
            <person name="Lalanne C."/>
            <person name="Gautier V."/>
            <person name="Ament-Velasquez S.L."/>
            <person name="Kruys A."/>
            <person name="Hutchinson M.I."/>
            <person name="Powell A.J."/>
            <person name="Barry K."/>
            <person name="Miller A.N."/>
            <person name="Grigoriev I.V."/>
            <person name="Debuchy R."/>
            <person name="Gladieux P."/>
            <person name="Hiltunen Thoren M."/>
            <person name="Johannesson H."/>
        </authorList>
    </citation>
    <scope>NUCLEOTIDE SEQUENCE</scope>
    <source>
        <strain evidence="18">CBS 168.71</strain>
    </source>
</reference>
<keyword evidence="13" id="KW-1015">Disulfide bond</keyword>
<evidence type="ECO:0000256" key="13">
    <source>
        <dbReference type="PROSITE-ProRule" id="PRU00261"/>
    </source>
</evidence>
<dbReference type="InterPro" id="IPR053214">
    <property type="entry name" value="LysM12-like"/>
</dbReference>
<dbReference type="Gene3D" id="3.10.50.10">
    <property type="match status" value="1"/>
</dbReference>
<proteinExistence type="inferred from homology"/>
<evidence type="ECO:0000313" key="18">
    <source>
        <dbReference type="EMBL" id="KAK3295596.1"/>
    </source>
</evidence>
<keyword evidence="12" id="KW-0624">Polysaccharide degradation</keyword>
<evidence type="ECO:0000259" key="17">
    <source>
        <dbReference type="PROSITE" id="PS51910"/>
    </source>
</evidence>
<organism evidence="18 19">
    <name type="scientific">Chaetomium fimeti</name>
    <dbReference type="NCBI Taxonomy" id="1854472"/>
    <lineage>
        <taxon>Eukaryota</taxon>
        <taxon>Fungi</taxon>
        <taxon>Dikarya</taxon>
        <taxon>Ascomycota</taxon>
        <taxon>Pezizomycotina</taxon>
        <taxon>Sordariomycetes</taxon>
        <taxon>Sordariomycetidae</taxon>
        <taxon>Sordariales</taxon>
        <taxon>Chaetomiaceae</taxon>
        <taxon>Chaetomium</taxon>
    </lineage>
</organism>
<feature type="disulfide bond" evidence="13">
    <location>
        <begin position="119"/>
        <end position="123"/>
    </location>
</feature>
<dbReference type="InterPro" id="IPR036861">
    <property type="entry name" value="Endochitinase-like_sf"/>
</dbReference>
<evidence type="ECO:0000256" key="14">
    <source>
        <dbReference type="RuleBase" id="RU000489"/>
    </source>
</evidence>
<evidence type="ECO:0000256" key="3">
    <source>
        <dbReference type="ARBA" id="ARBA00008682"/>
    </source>
</evidence>
<evidence type="ECO:0000256" key="15">
    <source>
        <dbReference type="SAM" id="SignalP"/>
    </source>
</evidence>
<feature type="disulfide bond" evidence="13">
    <location>
        <begin position="96"/>
        <end position="108"/>
    </location>
</feature>
<evidence type="ECO:0000259" key="16">
    <source>
        <dbReference type="PROSITE" id="PS50941"/>
    </source>
</evidence>
<feature type="chain" id="PRO_5042214214" description="chitinase" evidence="15">
    <location>
        <begin position="19"/>
        <end position="1168"/>
    </location>
</feature>
<dbReference type="GO" id="GO:0000272">
    <property type="term" value="P:polysaccharide catabolic process"/>
    <property type="evidence" value="ECO:0007669"/>
    <property type="project" value="UniProtKB-KW"/>
</dbReference>
<dbReference type="GO" id="GO:0008843">
    <property type="term" value="F:endochitinase activity"/>
    <property type="evidence" value="ECO:0007669"/>
    <property type="project" value="UniProtKB-EC"/>
</dbReference>
<dbReference type="Gene3D" id="3.30.60.10">
    <property type="entry name" value="Endochitinase-like"/>
    <property type="match status" value="1"/>
</dbReference>
<dbReference type="PROSITE" id="PS51910">
    <property type="entry name" value="GH18_2"/>
    <property type="match status" value="1"/>
</dbReference>
<dbReference type="InterPro" id="IPR017853">
    <property type="entry name" value="GH"/>
</dbReference>
<dbReference type="Gene3D" id="3.20.20.80">
    <property type="entry name" value="Glycosidases"/>
    <property type="match status" value="1"/>
</dbReference>
<evidence type="ECO:0000256" key="2">
    <source>
        <dbReference type="ARBA" id="ARBA00004613"/>
    </source>
</evidence>
<evidence type="ECO:0000256" key="4">
    <source>
        <dbReference type="ARBA" id="ARBA00012729"/>
    </source>
</evidence>
<dbReference type="PANTHER" id="PTHR47700">
    <property type="entry name" value="V CHITINASE, PUTATIVE (AFU_ORTHOLOGUE AFUA_6G13720)-RELATED"/>
    <property type="match status" value="1"/>
</dbReference>
<comment type="similarity">
    <text evidence="3">Belongs to the glycosyl hydrolase 18 family. Chitinase class V subfamily.</text>
</comment>
<evidence type="ECO:0000256" key="11">
    <source>
        <dbReference type="ARBA" id="ARBA00023295"/>
    </source>
</evidence>
<keyword evidence="15" id="KW-0732">Signal</keyword>
<accession>A0AAE0HH67</accession>
<keyword evidence="5" id="KW-0964">Secreted</keyword>
<dbReference type="InterPro" id="IPR001002">
    <property type="entry name" value="Chitin-bd_1"/>
</dbReference>
<dbReference type="PROSITE" id="PS50941">
    <property type="entry name" value="CHIT_BIND_I_2"/>
    <property type="match status" value="1"/>
</dbReference>
<dbReference type="InterPro" id="IPR001579">
    <property type="entry name" value="Glyco_hydro_18_chit_AS"/>
</dbReference>
<keyword evidence="8" id="KW-0146">Chitin degradation</keyword>
<dbReference type="SMART" id="SM00636">
    <property type="entry name" value="Glyco_18"/>
    <property type="match status" value="1"/>
</dbReference>
<dbReference type="CDD" id="cd00035">
    <property type="entry name" value="ChtBD1"/>
    <property type="match status" value="1"/>
</dbReference>
<evidence type="ECO:0000256" key="7">
    <source>
        <dbReference type="ARBA" id="ARBA00022801"/>
    </source>
</evidence>
<gene>
    <name evidence="18" type="ORF">B0H64DRAFT_459976</name>
</gene>
<dbReference type="InterPro" id="IPR001223">
    <property type="entry name" value="Glyco_hydro18_cat"/>
</dbReference>
<dbReference type="Proteomes" id="UP001278766">
    <property type="component" value="Unassembled WGS sequence"/>
</dbReference>
<dbReference type="SUPFAM" id="SSF51445">
    <property type="entry name" value="(Trans)glycosidases"/>
    <property type="match status" value="1"/>
</dbReference>
<dbReference type="EMBL" id="JAUEPN010000004">
    <property type="protein sequence ID" value="KAK3295596.1"/>
    <property type="molecule type" value="Genomic_DNA"/>
</dbReference>
<feature type="disulfide bond" evidence="13">
    <location>
        <begin position="101"/>
        <end position="115"/>
    </location>
</feature>
<dbReference type="SUPFAM" id="SSF54556">
    <property type="entry name" value="Chitinase insertion domain"/>
    <property type="match status" value="1"/>
</dbReference>
<evidence type="ECO:0000256" key="6">
    <source>
        <dbReference type="ARBA" id="ARBA00022669"/>
    </source>
</evidence>
<feature type="signal peptide" evidence="15">
    <location>
        <begin position="1"/>
        <end position="18"/>
    </location>
</feature>
<keyword evidence="19" id="KW-1185">Reference proteome</keyword>
<dbReference type="GeneID" id="87844408"/>
<comment type="catalytic activity">
    <reaction evidence="1">
        <text>Random endo-hydrolysis of N-acetyl-beta-D-glucosaminide (1-&gt;4)-beta-linkages in chitin and chitodextrins.</text>
        <dbReference type="EC" id="3.2.1.14"/>
    </reaction>
</comment>
<evidence type="ECO:0000313" key="19">
    <source>
        <dbReference type="Proteomes" id="UP001278766"/>
    </source>
</evidence>
<keyword evidence="10" id="KW-0119">Carbohydrate metabolism</keyword>
<evidence type="ECO:0000256" key="12">
    <source>
        <dbReference type="ARBA" id="ARBA00023326"/>
    </source>
</evidence>
<dbReference type="SMART" id="SM00270">
    <property type="entry name" value="ChtBD1"/>
    <property type="match status" value="2"/>
</dbReference>
<comment type="caution">
    <text evidence="18">The sequence shown here is derived from an EMBL/GenBank/DDBJ whole genome shotgun (WGS) entry which is preliminary data.</text>
</comment>
<keyword evidence="6 13" id="KW-0147">Chitin-binding</keyword>
<dbReference type="Pfam" id="PF00187">
    <property type="entry name" value="Chitin_bind_1"/>
    <property type="match status" value="1"/>
</dbReference>
<dbReference type="AlphaFoldDB" id="A0AAE0HH67"/>
<dbReference type="GO" id="GO:0008061">
    <property type="term" value="F:chitin binding"/>
    <property type="evidence" value="ECO:0007669"/>
    <property type="project" value="UniProtKB-UniRule"/>
</dbReference>
<dbReference type="PANTHER" id="PTHR47700:SF2">
    <property type="entry name" value="CHITINASE"/>
    <property type="match status" value="1"/>
</dbReference>
<keyword evidence="7 14" id="KW-0378">Hydrolase</keyword>
<dbReference type="Pfam" id="PF00704">
    <property type="entry name" value="Glyco_hydro_18"/>
    <property type="match status" value="1"/>
</dbReference>
<evidence type="ECO:0000256" key="9">
    <source>
        <dbReference type="ARBA" id="ARBA00023026"/>
    </source>
</evidence>
<evidence type="ECO:0000256" key="1">
    <source>
        <dbReference type="ARBA" id="ARBA00000822"/>
    </source>
</evidence>
<keyword evidence="9" id="KW-0843">Virulence</keyword>
<keyword evidence="11 14" id="KW-0326">Glycosidase</keyword>
<feature type="domain" description="GH18" evidence="17">
    <location>
        <begin position="142"/>
        <end position="498"/>
    </location>
</feature>
<dbReference type="RefSeq" id="XP_062659110.1">
    <property type="nucleotide sequence ID" value="XM_062807460.1"/>
</dbReference>
<feature type="domain" description="Chitin-binding type-1" evidence="16">
    <location>
        <begin position="82"/>
        <end position="125"/>
    </location>
</feature>
<protein>
    <recommendedName>
        <fullName evidence="4">chitinase</fullName>
        <ecNumber evidence="4">3.2.1.14</ecNumber>
    </recommendedName>
</protein>
<dbReference type="InterPro" id="IPR011583">
    <property type="entry name" value="Chitinase_II/V-like_cat"/>
</dbReference>
<evidence type="ECO:0000256" key="8">
    <source>
        <dbReference type="ARBA" id="ARBA00023024"/>
    </source>
</evidence>
<sequence length="1168" mass="129734">MKPFHLLLTGLLLGHALAGDGYSSPSPTHKRFSVLERRAREIRESTAVVKRNDFTCGPGKDGWCGYGPTYCGTGCTSNCDAHAECGRDAVPVNKTCPLNTCCSEFGFCGTTKDFCTGKCQSNCVEHPKPLGRGKGGKTLSKTIVIGYYEAWNDRSLCHQTTANDLPVNGLTHLNYAFAFIDPTTFKLTTIDAATPVHTFKDVAALKLKNPALELFVSIGGWTFSDNGTATQPVFGNIARSPANRQTFANNVLKFLNTYGYDGVDIDWEYPGAPDRGGKPEDTKNYVLMLETLRKTFHDSGRKLGITFTAPSSFWYLRWFDLTGMVKYVDWINIMTYDLHGVWDSSNPIGPIVQAHTNLTEIKLATELFWRAGIPPSKLALGFGFYGRAFTLKDPTCNKPGCPFTSGAKPGVCTGTSGYLAHYEIQDIIAKSKKRDLITVHDKEAAVKYMAWDNDQWVSFDDSETFKNKIKWADDIGFTGSLIWASDLGGLLFLFLRRPFYIPHTILLLYAKISTDDYELSAHKALSGNPEFSMENPDFGAMPEIDASFGHNCYKGGSQFDDRCDPGFGRVGLDRDGVDCSGIHESQCGRPICCPETSGMTGCMWRGSGGDCNGQCHEGEVKIAASSWGGTPGESSPTKKCNRGDKALCCKANSYTSLTEGCRWTGGCSGECNSDEESVAYARDRWGLSTVFCNGNHYCCKKDRPIPFRNCHWVGEGDCADNTCAKSEVTLWTNDQGDSYSACSWWRNKALCCTPNAAALNEDICDYDACADDPDLCDEDLEDDLDDDLDDDLRDDFEDDLEDYLRAANWTGIGDGLEYGSEDLAEELTGKPRSLYPGGPRQYVLEMAKRKLVWYSRPYPTGNKHKYLFRPGTGLATMLLKGSYGKASEVCTNSGLAFTRMADMAKKGFQTEHLLELQLPNLLLRTAYTGKLPKVAKTAATQFIKAARITEENLYTGWHKLYPDNIKLNQFYEVVNWKGLPKDYLPPPNTPCGRMMTLMGDWGNMQNLAVTTGDINLMKGTLFRLYNPIGAKSFEEWFGGGMQSDVESIRKIETKLKNVFLVFAYLNDVGLEPVWRQAYQGFNQEVINMDLHMPELKGIKAIWDELWPVYQQVVAERAANWVLDLYNMIDNSVSAEMAASGGPLAKLVQTTKHYAEIRDHLRWSKDVGK</sequence>
<dbReference type="PROSITE" id="PS00026">
    <property type="entry name" value="CHIT_BIND_I_1"/>
    <property type="match status" value="1"/>
</dbReference>
<name>A0AAE0HH67_9PEZI</name>
<comment type="caution">
    <text evidence="13">Lacks conserved residue(s) required for the propagation of feature annotation.</text>
</comment>
<dbReference type="InterPro" id="IPR018371">
    <property type="entry name" value="Chitin-binding_1_CS"/>
</dbReference>
<dbReference type="EC" id="3.2.1.14" evidence="4"/>